<evidence type="ECO:0000313" key="6">
    <source>
        <dbReference type="Proteomes" id="UP000234239"/>
    </source>
</evidence>
<dbReference type="RefSeq" id="WP_067973947.1">
    <property type="nucleotide sequence ID" value="NZ_CAJHKM010000001.1"/>
</dbReference>
<protein>
    <submittedName>
        <fullName evidence="3 4">TRAP transporter</fullName>
    </submittedName>
</protein>
<dbReference type="EMBL" id="CP014160">
    <property type="protein sequence ID" value="AMB94090.1"/>
    <property type="molecule type" value="Genomic_DNA"/>
</dbReference>
<dbReference type="PANTHER" id="PTHR33376:SF2">
    <property type="entry name" value="DICARBOXYLATE-BINDING PERIPLASMIC PROTEIN"/>
    <property type="match status" value="1"/>
</dbReference>
<evidence type="ECO:0000256" key="2">
    <source>
        <dbReference type="SAM" id="Coils"/>
    </source>
</evidence>
<evidence type="ECO:0000256" key="1">
    <source>
        <dbReference type="ARBA" id="ARBA00022729"/>
    </source>
</evidence>
<dbReference type="PIRSF" id="PIRSF006470">
    <property type="entry name" value="DctB"/>
    <property type="match status" value="1"/>
</dbReference>
<reference evidence="5" key="2">
    <citation type="submission" date="2016-01" db="EMBL/GenBank/DDBJ databases">
        <title>Six Aerococcus type strain genome sequencing and assembly using PacBio and Illumina Hiseq.</title>
        <authorList>
            <person name="Carkaci D."/>
            <person name="Dargis R."/>
            <person name="Nielsen X.C."/>
            <person name="Skovgaard O."/>
            <person name="Fuursted K."/>
            <person name="Christensen J.J."/>
        </authorList>
    </citation>
    <scope>NUCLEOTIDE SEQUENCE [LARGE SCALE GENOMIC DNA]</scope>
    <source>
        <strain evidence="5">CCUG43001</strain>
    </source>
</reference>
<dbReference type="GO" id="GO:0030288">
    <property type="term" value="C:outer membrane-bounded periplasmic space"/>
    <property type="evidence" value="ECO:0007669"/>
    <property type="project" value="InterPro"/>
</dbReference>
<name>A0A109RDH3_9LACT</name>
<organism evidence="3 5">
    <name type="scientific">Aerococcus sanguinicola</name>
    <dbReference type="NCBI Taxonomy" id="119206"/>
    <lineage>
        <taxon>Bacteria</taxon>
        <taxon>Bacillati</taxon>
        <taxon>Bacillota</taxon>
        <taxon>Bacilli</taxon>
        <taxon>Lactobacillales</taxon>
        <taxon>Aerococcaceae</taxon>
        <taxon>Aerococcus</taxon>
    </lineage>
</organism>
<dbReference type="InterPro" id="IPR018389">
    <property type="entry name" value="DctP_fam"/>
</dbReference>
<dbReference type="GeneID" id="92903354"/>
<dbReference type="InterPro" id="IPR004682">
    <property type="entry name" value="TRAP_DctP"/>
</dbReference>
<dbReference type="OrthoDB" id="9776801at2"/>
<dbReference type="EMBL" id="PKGY01000002">
    <property type="protein sequence ID" value="PKZ22181.1"/>
    <property type="molecule type" value="Genomic_DNA"/>
</dbReference>
<dbReference type="Proteomes" id="UP000234239">
    <property type="component" value="Unassembled WGS sequence"/>
</dbReference>
<dbReference type="CDD" id="cd13671">
    <property type="entry name" value="PBP2_TRAP_SBP_like_3"/>
    <property type="match status" value="1"/>
</dbReference>
<dbReference type="InterPro" id="IPR038404">
    <property type="entry name" value="TRAP_DctP_sf"/>
</dbReference>
<sequence length="354" mass="40029">MKKRRLFSQFAIILSLLSVLVMVVLPVQVQAEQKQRIIRIAHNQSSNHPTHIGMEAFEKYIEQELGDKYDVQIYPSELLGTQTNMVQLTQTGAIEITVASNSILETFNQQFQIFNLPYLFETPEIYHAVMNDPEIVGPIFNGTEESGFITKAWLDAGTRNFYVTKGPIEKPSDLSGLKIRVQQSPTNVRMMELLGGSATPMGFGDVYTAIQSGVIDGAENNELALTENGHGDIVKNYSYTLHQMIPDEVIVNSRFLDELPAEDKKIFDKGFQIMQDTQHQAWQEKVEEAREKAEKDMGVKFNYPDTAPFREAVMPLHKEVLEANPSLEKIYKQIEEKAKTVKAEDKEAQADAKN</sequence>
<gene>
    <name evidence="3" type="ORF">AWM72_04625</name>
    <name evidence="4" type="ORF">CYJ28_03440</name>
</gene>
<proteinExistence type="predicted"/>
<dbReference type="Pfam" id="PF03480">
    <property type="entry name" value="DctP"/>
    <property type="match status" value="1"/>
</dbReference>
<evidence type="ECO:0000313" key="3">
    <source>
        <dbReference type="EMBL" id="AMB94090.1"/>
    </source>
</evidence>
<reference evidence="3 5" key="1">
    <citation type="journal article" date="2016" name="Genome Announc.">
        <title>Complete Genome Sequences of Aerococcus christensenii CCUG 28831T, Aerococcus sanguinicola CCUG 43001T, Aerococcus urinae CCUG 36881T, Aerococcus urinaeequi CCUG 28094T, Aerococcus urinaehominis CCUG 42038 BT, and Aerococcus viridans CCUG 4311T.</title>
        <authorList>
            <person name="Carkaci D."/>
            <person name="Dargis R."/>
            <person name="Nielsen X.C."/>
            <person name="Skovgaard O."/>
            <person name="Fuursted K."/>
            <person name="Christensen J.J."/>
        </authorList>
    </citation>
    <scope>NUCLEOTIDE SEQUENCE [LARGE SCALE GENOMIC DNA]</scope>
    <source>
        <strain evidence="3 5">CCUG43001</strain>
    </source>
</reference>
<feature type="coiled-coil region" evidence="2">
    <location>
        <begin position="324"/>
        <end position="351"/>
    </location>
</feature>
<dbReference type="NCBIfam" id="NF037995">
    <property type="entry name" value="TRAP_S1"/>
    <property type="match status" value="1"/>
</dbReference>
<keyword evidence="1" id="KW-0732">Signal</keyword>
<dbReference type="GO" id="GO:0055085">
    <property type="term" value="P:transmembrane transport"/>
    <property type="evidence" value="ECO:0007669"/>
    <property type="project" value="InterPro"/>
</dbReference>
<dbReference type="AlphaFoldDB" id="A0A109RDH3"/>
<accession>A0A109RDH3</accession>
<dbReference type="PANTHER" id="PTHR33376">
    <property type="match status" value="1"/>
</dbReference>
<evidence type="ECO:0000313" key="4">
    <source>
        <dbReference type="EMBL" id="PKZ22181.1"/>
    </source>
</evidence>
<keyword evidence="5" id="KW-1185">Reference proteome</keyword>
<dbReference type="NCBIfam" id="TIGR00787">
    <property type="entry name" value="dctP"/>
    <property type="match status" value="1"/>
</dbReference>
<keyword evidence="2" id="KW-0175">Coiled coil</keyword>
<dbReference type="GO" id="GO:0030246">
    <property type="term" value="F:carbohydrate binding"/>
    <property type="evidence" value="ECO:0007669"/>
    <property type="project" value="TreeGrafter"/>
</dbReference>
<dbReference type="KEGG" id="asan:AWM72_04625"/>
<dbReference type="Gene3D" id="3.40.190.170">
    <property type="entry name" value="Bacterial extracellular solute-binding protein, family 7"/>
    <property type="match status" value="1"/>
</dbReference>
<dbReference type="Proteomes" id="UP000069912">
    <property type="component" value="Chromosome"/>
</dbReference>
<evidence type="ECO:0000313" key="5">
    <source>
        <dbReference type="Proteomes" id="UP000069912"/>
    </source>
</evidence>
<reference evidence="4 6" key="3">
    <citation type="submission" date="2017-12" db="EMBL/GenBank/DDBJ databases">
        <title>Phylogenetic diversity of female urinary microbiome.</title>
        <authorList>
            <person name="Thomas-White K."/>
            <person name="Wolfe A.J."/>
        </authorList>
    </citation>
    <scope>NUCLEOTIDE SEQUENCE [LARGE SCALE GENOMIC DNA]</scope>
    <source>
        <strain evidence="4 6">UMB0139</strain>
    </source>
</reference>